<dbReference type="EMBL" id="ML735737">
    <property type="protein sequence ID" value="KAE8417490.1"/>
    <property type="molecule type" value="Genomic_DNA"/>
</dbReference>
<dbReference type="Proteomes" id="UP000325395">
    <property type="component" value="Unassembled WGS sequence"/>
</dbReference>
<protein>
    <submittedName>
        <fullName evidence="1">Uncharacterized protein</fullName>
    </submittedName>
</protein>
<dbReference type="SUPFAM" id="SSF56176">
    <property type="entry name" value="FAD-binding/transporter-associated domain-like"/>
    <property type="match status" value="1"/>
</dbReference>
<dbReference type="Gene3D" id="3.30.465.10">
    <property type="match status" value="1"/>
</dbReference>
<keyword evidence="2" id="KW-1185">Reference proteome</keyword>
<dbReference type="InterPro" id="IPR036318">
    <property type="entry name" value="FAD-bd_PCMH-like_sf"/>
</dbReference>
<dbReference type="InterPro" id="IPR016169">
    <property type="entry name" value="FAD-bd_PCMH_sub2"/>
</dbReference>
<organism evidence="1 2">
    <name type="scientific">Aspergillus pseudocaelatus</name>
    <dbReference type="NCBI Taxonomy" id="1825620"/>
    <lineage>
        <taxon>Eukaryota</taxon>
        <taxon>Fungi</taxon>
        <taxon>Dikarya</taxon>
        <taxon>Ascomycota</taxon>
        <taxon>Pezizomycotina</taxon>
        <taxon>Eurotiomycetes</taxon>
        <taxon>Eurotiomycetidae</taxon>
        <taxon>Eurotiales</taxon>
        <taxon>Aspergillaceae</taxon>
        <taxon>Aspergillus</taxon>
        <taxon>Aspergillus subgen. Circumdati</taxon>
    </lineage>
</organism>
<proteinExistence type="predicted"/>
<reference evidence="1 2" key="1">
    <citation type="submission" date="2019-04" db="EMBL/GenBank/DDBJ databases">
        <authorList>
            <consortium name="DOE Joint Genome Institute"/>
            <person name="Mondo S."/>
            <person name="Kjaerbolling I."/>
            <person name="Vesth T."/>
            <person name="Frisvad J.C."/>
            <person name="Nybo J.L."/>
            <person name="Theobald S."/>
            <person name="Kildgaard S."/>
            <person name="Isbrandt T."/>
            <person name="Kuo A."/>
            <person name="Sato A."/>
            <person name="Lyhne E.K."/>
            <person name="Kogle M.E."/>
            <person name="Wiebenga A."/>
            <person name="Kun R.S."/>
            <person name="Lubbers R.J."/>
            <person name="Makela M.R."/>
            <person name="Barry K."/>
            <person name="Chovatia M."/>
            <person name="Clum A."/>
            <person name="Daum C."/>
            <person name="Haridas S."/>
            <person name="He G."/>
            <person name="LaButti K."/>
            <person name="Lipzen A."/>
            <person name="Riley R."/>
            <person name="Salamov A."/>
            <person name="Simmons B.A."/>
            <person name="Magnuson J.K."/>
            <person name="Henrissat B."/>
            <person name="Mortensen U.H."/>
            <person name="Larsen T.O."/>
            <person name="Devries R.P."/>
            <person name="Grigoriev I.V."/>
            <person name="Machida M."/>
            <person name="Baker S.E."/>
            <person name="Andersen M.R."/>
            <person name="Cantor M.N."/>
            <person name="Hua S.X."/>
        </authorList>
    </citation>
    <scope>NUCLEOTIDE SEQUENCE [LARGE SCALE GENOMIC DNA]</scope>
    <source>
        <strain evidence="1 2">CBS 117616</strain>
    </source>
</reference>
<evidence type="ECO:0000313" key="2">
    <source>
        <dbReference type="Proteomes" id="UP000325395"/>
    </source>
</evidence>
<name>A0ABQ6WK29_9EURO</name>
<evidence type="ECO:0000313" key="1">
    <source>
        <dbReference type="EMBL" id="KAE8417490.1"/>
    </source>
</evidence>
<accession>A0ABQ6WK29</accession>
<gene>
    <name evidence="1" type="ORF">BDV36DRAFT_296068</name>
</gene>
<sequence length="145" mass="16295">MGFSRTLALSTDDTVKEDEKILLDPPIKEPDPDDIWTPAGEDYARHSTTLSVERDLHPAVVFAPSLTQSLAKIMGFLYNSSLDFNVRGHGFKPPLFSTVLINILMFKAFEHDPVKNLASVGPLERLARKPFFFRWEKATDPVVGH</sequence>